<proteinExistence type="predicted"/>
<dbReference type="AlphaFoldDB" id="S6EZV4"/>
<feature type="non-terminal residue" evidence="1">
    <location>
        <position position="1"/>
    </location>
</feature>
<accession>S6EZV4</accession>
<protein>
    <submittedName>
        <fullName evidence="1">Kiss2-like protein</fullName>
    </submittedName>
</protein>
<dbReference type="EMBL" id="HG328246">
    <property type="protein sequence ID" value="CDG24226.1"/>
    <property type="molecule type" value="Genomic_DNA"/>
</dbReference>
<sequence length="33" mass="3692">ESSCRHQFTTGNFIFNPFGLGFGKRCQGSLARK</sequence>
<organism evidence="1">
    <name type="scientific">Anas platyrhynchos</name>
    <name type="common">Mallard</name>
    <name type="synonym">Anas boschas</name>
    <dbReference type="NCBI Taxonomy" id="8839"/>
    <lineage>
        <taxon>Eukaryota</taxon>
        <taxon>Metazoa</taxon>
        <taxon>Chordata</taxon>
        <taxon>Craniata</taxon>
        <taxon>Vertebrata</taxon>
        <taxon>Euteleostomi</taxon>
        <taxon>Archelosauria</taxon>
        <taxon>Archosauria</taxon>
        <taxon>Dinosauria</taxon>
        <taxon>Saurischia</taxon>
        <taxon>Theropoda</taxon>
        <taxon>Coelurosauria</taxon>
        <taxon>Aves</taxon>
        <taxon>Neognathae</taxon>
        <taxon>Galloanserae</taxon>
        <taxon>Anseriformes</taxon>
        <taxon>Anatidae</taxon>
        <taxon>Anatinae</taxon>
        <taxon>Anas</taxon>
    </lineage>
</organism>
<gene>
    <name evidence="1" type="primary">kiss2-like</name>
</gene>
<name>S6EZV4_ANAPL</name>
<evidence type="ECO:0000313" key="1">
    <source>
        <dbReference type="EMBL" id="CDG24226.1"/>
    </source>
</evidence>
<reference evidence="1" key="1">
    <citation type="journal article" date="2013" name="Front. Endocrinol.">
        <title>Comparative evolutionary histories of kisspeptins and kisspeptin receptors in vertebrates reveal both parallel and divergent features.</title>
        <authorList>
            <person name="Pasquier J."/>
            <person name="Lafont A.-G."/>
            <person name="Tostivint H."/>
            <person name="Vaudry H."/>
            <person name="Rousseau K."/>
            <person name="Dufour S."/>
        </authorList>
    </citation>
    <scope>NUCLEOTIDE SEQUENCE</scope>
    <source>
        <tissue evidence="1">Liver</tissue>
    </source>
</reference>